<proteinExistence type="predicted"/>
<gene>
    <name evidence="1" type="ORF">MNV_1880003</name>
</gene>
<accession>A0A284VMT1</accession>
<dbReference type="InterPro" id="IPR036485">
    <property type="entry name" value="Glu_synth_asu_C_sf"/>
</dbReference>
<dbReference type="PANTHER" id="PTHR39673">
    <property type="entry name" value="TUNGSTEN FORMYLMETHANOFURAN DEHYDROGENASE, SUBUNIT C (FWDC)"/>
    <property type="match status" value="1"/>
</dbReference>
<dbReference type="EMBL" id="FZMP01000099">
    <property type="protein sequence ID" value="SNQ60552.1"/>
    <property type="molecule type" value="Genomic_DNA"/>
</dbReference>
<dbReference type="SUPFAM" id="SSF69336">
    <property type="entry name" value="Alpha subunit of glutamate synthase, C-terminal domain"/>
    <property type="match status" value="2"/>
</dbReference>
<organism evidence="1 2">
    <name type="scientific">Candidatus Methanoperedens nitratireducens</name>
    <dbReference type="NCBI Taxonomy" id="1392998"/>
    <lineage>
        <taxon>Archaea</taxon>
        <taxon>Methanobacteriati</taxon>
        <taxon>Methanobacteriota</taxon>
        <taxon>Stenosarchaea group</taxon>
        <taxon>Methanomicrobia</taxon>
        <taxon>Methanosarcinales</taxon>
        <taxon>ANME-2 cluster</taxon>
        <taxon>Candidatus Methanoperedentaceae</taxon>
        <taxon>Candidatus Methanoperedens</taxon>
    </lineage>
</organism>
<evidence type="ECO:0000313" key="1">
    <source>
        <dbReference type="EMBL" id="SNQ60552.1"/>
    </source>
</evidence>
<evidence type="ECO:0000313" key="2">
    <source>
        <dbReference type="Proteomes" id="UP000218615"/>
    </source>
</evidence>
<dbReference type="PANTHER" id="PTHR39673:SF5">
    <property type="entry name" value="TUNGSTEN-CONTAINING FORMYLMETHANOFURAN DEHYDROGENASE 2 SUBUNIT C"/>
    <property type="match status" value="1"/>
</dbReference>
<dbReference type="GO" id="GO:0016491">
    <property type="term" value="F:oxidoreductase activity"/>
    <property type="evidence" value="ECO:0007669"/>
    <property type="project" value="InterPro"/>
</dbReference>
<dbReference type="Gene3D" id="2.160.20.60">
    <property type="entry name" value="Glutamate synthase, alpha subunit, C-terminal domain"/>
    <property type="match status" value="1"/>
</dbReference>
<name>A0A284VMT1_9EURY</name>
<dbReference type="AlphaFoldDB" id="A0A284VMT1"/>
<keyword evidence="2" id="KW-1185">Reference proteome</keyword>
<dbReference type="Proteomes" id="UP000218615">
    <property type="component" value="Unassembled WGS sequence"/>
</dbReference>
<sequence length="333" mass="36434">MGILKTTWKFFNMELKLKEPVDNLCDYTCNFTWQSNKIRPGSIIPSQEGTNFTYKELVDALRKGKDIHIHGNVGKRLGYSMGANLMHFGGTGAPEKAGRIYVNGDISSEMGMGMVSGAIYVKGNIEEPFGNIVEVVSDEQGYKKFRSITEILCNGLGKDALVKNKYDARKRYLLLNDGILRGTVAARCNCEAFVSIDGNAYNGTGLLMRKGKVHVAGNAGMNTGAHLDGGVVIVDGTADEFAGAYMKKGTLILNDSKGFVGANMKDGAIFAKKKIKIEPPLKELTMLQEDANLIREHLGTGHVEAMSYRKYGLSKERVVRMRDGSVVVMKADE</sequence>
<protein>
    <submittedName>
        <fullName evidence="1">Uncharacterized protein</fullName>
    </submittedName>
</protein>
<dbReference type="RefSeq" id="WP_256999992.1">
    <property type="nucleotide sequence ID" value="NZ_FZMP01000099.1"/>
</dbReference>
<reference evidence="2" key="1">
    <citation type="submission" date="2017-06" db="EMBL/GenBank/DDBJ databases">
        <authorList>
            <person name="Cremers G."/>
        </authorList>
    </citation>
    <scope>NUCLEOTIDE SEQUENCE [LARGE SCALE GENOMIC DNA]</scope>
</reference>